<accession>A0A2D2CYA7</accession>
<dbReference type="SUPFAM" id="SSF54427">
    <property type="entry name" value="NTF2-like"/>
    <property type="match status" value="1"/>
</dbReference>
<name>A0A2D2CYA7_METT3</name>
<feature type="domain" description="SnoaL-like" evidence="1">
    <location>
        <begin position="29"/>
        <end position="129"/>
    </location>
</feature>
<dbReference type="InterPro" id="IPR032710">
    <property type="entry name" value="NTF2-like_dom_sf"/>
</dbReference>
<dbReference type="EMBL" id="CP023737">
    <property type="protein sequence ID" value="ATQ67629.1"/>
    <property type="molecule type" value="Genomic_DNA"/>
</dbReference>
<gene>
    <name evidence="2" type="ORF">CQW49_06795</name>
</gene>
<dbReference type="Pfam" id="PF12680">
    <property type="entry name" value="SnoaL_2"/>
    <property type="match status" value="1"/>
</dbReference>
<dbReference type="InterPro" id="IPR037401">
    <property type="entry name" value="SnoaL-like"/>
</dbReference>
<proteinExistence type="predicted"/>
<evidence type="ECO:0000259" key="1">
    <source>
        <dbReference type="Pfam" id="PF12680"/>
    </source>
</evidence>
<dbReference type="STRING" id="595536.GCA_000178815_03797"/>
<reference evidence="3" key="1">
    <citation type="submission" date="2017-10" db="EMBL/GenBank/DDBJ databases">
        <title>Completed PacBio SMRT sequence of Methylosinus trichosporium OB3b reveals presence of a third large plasmid.</title>
        <authorList>
            <person name="Charles T.C."/>
            <person name="Lynch M.D.J."/>
            <person name="Heil J.R."/>
            <person name="Cheng J."/>
        </authorList>
    </citation>
    <scope>NUCLEOTIDE SEQUENCE [LARGE SCALE GENOMIC DNA]</scope>
    <source>
        <strain evidence="3">OB3b</strain>
    </source>
</reference>
<organism evidence="2 3">
    <name type="scientific">Methylosinus trichosporium (strain ATCC 35070 / NCIMB 11131 / UNIQEM 75 / OB3b)</name>
    <dbReference type="NCBI Taxonomy" id="595536"/>
    <lineage>
        <taxon>Bacteria</taxon>
        <taxon>Pseudomonadati</taxon>
        <taxon>Pseudomonadota</taxon>
        <taxon>Alphaproteobacteria</taxon>
        <taxon>Hyphomicrobiales</taxon>
        <taxon>Methylocystaceae</taxon>
        <taxon>Methylosinus</taxon>
    </lineage>
</organism>
<dbReference type="KEGG" id="mtw:CQW49_06795"/>
<dbReference type="Proteomes" id="UP000230709">
    <property type="component" value="Chromosome"/>
</dbReference>
<dbReference type="AlphaFoldDB" id="A0A2D2CYA7"/>
<evidence type="ECO:0000313" key="3">
    <source>
        <dbReference type="Proteomes" id="UP000230709"/>
    </source>
</evidence>
<keyword evidence="3" id="KW-1185">Reference proteome</keyword>
<evidence type="ECO:0000313" key="2">
    <source>
        <dbReference type="EMBL" id="ATQ67629.1"/>
    </source>
</evidence>
<sequence>MHPEADDRDEERGRALKRDIFAITQLRMAGALDAMMKYFAADVVVHYRCTKEGLFLPGELHGVDAFRENIRLTDAAYEPLGFEVLDILAQGDTGVVRWRNSWRCRGTGRVATLDMAHFLRWRNGSIVEVFEYLDYHGWGATADEARLDK</sequence>
<protein>
    <submittedName>
        <fullName evidence="2">Nuclear transport factor 2 family protein</fullName>
    </submittedName>
</protein>
<dbReference type="Gene3D" id="3.10.450.50">
    <property type="match status" value="1"/>
</dbReference>
<dbReference type="RefSeq" id="WP_003611285.1">
    <property type="nucleotide sequence ID" value="NZ_ADVE02000001.1"/>
</dbReference>